<feature type="domain" description="PAC" evidence="25">
    <location>
        <begin position="87"/>
        <end position="134"/>
    </location>
</feature>
<dbReference type="eggNOG" id="COG2197">
    <property type="taxonomic scope" value="Bacteria"/>
</dbReference>
<accession>A0A023X6C9</accession>
<dbReference type="PROSITE" id="PS50043">
    <property type="entry name" value="HTH_LUXR_2"/>
    <property type="match status" value="1"/>
</dbReference>
<dbReference type="EC" id="2.7.13.3" evidence="4"/>
<keyword evidence="6" id="KW-0004">4Fe-4S</keyword>
<dbReference type="SUPFAM" id="SSF52172">
    <property type="entry name" value="CheY-like"/>
    <property type="match status" value="1"/>
</dbReference>
<dbReference type="PATRIC" id="fig|42256.3.peg.2546"/>
<comment type="function">
    <text evidence="18">Member of the two-component regulatory system NreB/NreC involved in the control of dissimilatory nitrate/nitrite reduction in response to oxygen. NreB functions as a direct oxygen sensor histidine kinase which is autophosphorylated, in the absence of oxygen, probably at the conserved histidine residue, and transfers its phosphate group probably to a conserved aspartate residue of NreC. NreB/NreC activates the expression of the nitrate (narGHJI) and nitrite (nir) reductase operons, as well as the putative nitrate transporter gene narT.</text>
</comment>
<gene>
    <name evidence="26" type="ORF">RradSPS_2498</name>
    <name evidence="27" type="ORF">SIL72_00120</name>
</gene>
<dbReference type="Gene3D" id="3.30.450.20">
    <property type="entry name" value="PAS domain"/>
    <property type="match status" value="4"/>
</dbReference>
<dbReference type="CDD" id="cd00130">
    <property type="entry name" value="PAS"/>
    <property type="match status" value="4"/>
</dbReference>
<keyword evidence="13" id="KW-0067">ATP-binding</keyword>
<comment type="catalytic activity">
    <reaction evidence="1">
        <text>ATP + protein L-histidine = ADP + protein N-phospho-L-histidine.</text>
        <dbReference type="EC" id="2.7.13.3"/>
    </reaction>
</comment>
<dbReference type="InterPro" id="IPR050482">
    <property type="entry name" value="Sensor_HK_TwoCompSys"/>
</dbReference>
<dbReference type="SMART" id="SM00421">
    <property type="entry name" value="HTH_LUXR"/>
    <property type="match status" value="1"/>
</dbReference>
<feature type="domain" description="PAS" evidence="24">
    <location>
        <begin position="382"/>
        <end position="452"/>
    </location>
</feature>
<feature type="domain" description="Histidine kinase" evidence="22">
    <location>
        <begin position="518"/>
        <end position="707"/>
    </location>
</feature>
<dbReference type="CDD" id="cd06170">
    <property type="entry name" value="LuxR_C_like"/>
    <property type="match status" value="1"/>
</dbReference>
<dbReference type="SMART" id="SM00387">
    <property type="entry name" value="HATPase_c"/>
    <property type="match status" value="1"/>
</dbReference>
<dbReference type="eggNOG" id="COG2202">
    <property type="taxonomic scope" value="Bacteria"/>
</dbReference>
<evidence type="ECO:0000313" key="28">
    <source>
        <dbReference type="Proteomes" id="UP000025229"/>
    </source>
</evidence>
<dbReference type="InterPro" id="IPR000014">
    <property type="entry name" value="PAS"/>
</dbReference>
<dbReference type="PRINTS" id="PR00344">
    <property type="entry name" value="BCTRLSENSOR"/>
</dbReference>
<dbReference type="Pfam" id="PF07730">
    <property type="entry name" value="HisKA_3"/>
    <property type="match status" value="1"/>
</dbReference>
<keyword evidence="15" id="KW-0902">Two-component regulatory system</keyword>
<keyword evidence="12" id="KW-0418">Kinase</keyword>
<dbReference type="AlphaFoldDB" id="A0A023X6C9"/>
<dbReference type="GO" id="GO:0005737">
    <property type="term" value="C:cytoplasm"/>
    <property type="evidence" value="ECO:0007669"/>
    <property type="project" value="UniProtKB-SubCell"/>
</dbReference>
<dbReference type="InterPro" id="IPR058245">
    <property type="entry name" value="NreC/VraR/RcsB-like_REC"/>
</dbReference>
<dbReference type="InterPro" id="IPR004358">
    <property type="entry name" value="Sig_transdc_His_kin-like_C"/>
</dbReference>
<dbReference type="EMBL" id="CP007514">
    <property type="protein sequence ID" value="AHY47781.1"/>
    <property type="molecule type" value="Genomic_DNA"/>
</dbReference>
<dbReference type="InterPro" id="IPR013656">
    <property type="entry name" value="PAS_4"/>
</dbReference>
<dbReference type="GO" id="GO:0003677">
    <property type="term" value="F:DNA binding"/>
    <property type="evidence" value="ECO:0007669"/>
    <property type="project" value="UniProtKB-KW"/>
</dbReference>
<dbReference type="InterPro" id="IPR011712">
    <property type="entry name" value="Sig_transdc_His_kin_sub3_dim/P"/>
</dbReference>
<dbReference type="CDD" id="cd17535">
    <property type="entry name" value="REC_NarL-like"/>
    <property type="match status" value="1"/>
</dbReference>
<dbReference type="PROSITE" id="PS50110">
    <property type="entry name" value="RESPONSE_REGULATORY"/>
    <property type="match status" value="1"/>
</dbReference>
<organism evidence="26 28">
    <name type="scientific">Rubrobacter radiotolerans</name>
    <name type="common">Arthrobacter radiotolerans</name>
    <dbReference type="NCBI Taxonomy" id="42256"/>
    <lineage>
        <taxon>Bacteria</taxon>
        <taxon>Bacillati</taxon>
        <taxon>Actinomycetota</taxon>
        <taxon>Rubrobacteria</taxon>
        <taxon>Rubrobacterales</taxon>
        <taxon>Rubrobacteraceae</taxon>
        <taxon>Rubrobacter</taxon>
    </lineage>
</organism>
<dbReference type="Proteomes" id="UP001281130">
    <property type="component" value="Unassembled WGS sequence"/>
</dbReference>
<feature type="modified residue" description="4-aspartylphosphate" evidence="20">
    <location>
        <position position="773"/>
    </location>
</feature>
<dbReference type="InterPro" id="IPR003594">
    <property type="entry name" value="HATPase_dom"/>
</dbReference>
<dbReference type="SMART" id="SM00091">
    <property type="entry name" value="PAS"/>
    <property type="match status" value="4"/>
</dbReference>
<evidence type="ECO:0000256" key="14">
    <source>
        <dbReference type="ARBA" id="ARBA00023004"/>
    </source>
</evidence>
<comment type="subcellular location">
    <subcellularLocation>
        <location evidence="3">Cytoplasm</location>
    </subcellularLocation>
</comment>
<protein>
    <recommendedName>
        <fullName evidence="5">Oxygen sensor histidine kinase NreB</fullName>
        <ecNumber evidence="4">2.7.13.3</ecNumber>
    </recommendedName>
    <alternativeName>
        <fullName evidence="19">Nitrogen regulation protein B</fullName>
    </alternativeName>
</protein>
<dbReference type="InterPro" id="IPR035965">
    <property type="entry name" value="PAS-like_dom_sf"/>
</dbReference>
<dbReference type="SMART" id="SM00448">
    <property type="entry name" value="REC"/>
    <property type="match status" value="1"/>
</dbReference>
<dbReference type="Gene3D" id="3.40.50.2300">
    <property type="match status" value="1"/>
</dbReference>
<evidence type="ECO:0000259" key="22">
    <source>
        <dbReference type="PROSITE" id="PS50109"/>
    </source>
</evidence>
<proteinExistence type="predicted"/>
<dbReference type="GO" id="GO:0005524">
    <property type="term" value="F:ATP binding"/>
    <property type="evidence" value="ECO:0007669"/>
    <property type="project" value="UniProtKB-KW"/>
</dbReference>
<feature type="domain" description="PAC" evidence="25">
    <location>
        <begin position="329"/>
        <end position="381"/>
    </location>
</feature>
<evidence type="ECO:0000256" key="13">
    <source>
        <dbReference type="ARBA" id="ARBA00022840"/>
    </source>
</evidence>
<dbReference type="InterPro" id="IPR000700">
    <property type="entry name" value="PAS-assoc_C"/>
</dbReference>
<dbReference type="PROSITE" id="PS50113">
    <property type="entry name" value="PAC"/>
    <property type="match status" value="4"/>
</dbReference>
<comment type="cofactor">
    <cofactor evidence="2">
        <name>[4Fe-4S] cluster</name>
        <dbReference type="ChEBI" id="CHEBI:49883"/>
    </cofactor>
</comment>
<dbReference type="Pfam" id="PF02518">
    <property type="entry name" value="HATPase_c"/>
    <property type="match status" value="1"/>
</dbReference>
<dbReference type="EMBL" id="JAWXXX010000001">
    <property type="protein sequence ID" value="MDX5892420.1"/>
    <property type="molecule type" value="Genomic_DNA"/>
</dbReference>
<dbReference type="GO" id="GO:0000155">
    <property type="term" value="F:phosphorelay sensor kinase activity"/>
    <property type="evidence" value="ECO:0007669"/>
    <property type="project" value="InterPro"/>
</dbReference>
<dbReference type="PROSITE" id="PS50109">
    <property type="entry name" value="HIS_KIN"/>
    <property type="match status" value="1"/>
</dbReference>
<dbReference type="GO" id="GO:0051539">
    <property type="term" value="F:4 iron, 4 sulfur cluster binding"/>
    <property type="evidence" value="ECO:0007669"/>
    <property type="project" value="UniProtKB-KW"/>
</dbReference>
<evidence type="ECO:0000256" key="17">
    <source>
        <dbReference type="ARBA" id="ARBA00023125"/>
    </source>
</evidence>
<dbReference type="PANTHER" id="PTHR24421">
    <property type="entry name" value="NITRATE/NITRITE SENSOR PROTEIN NARX-RELATED"/>
    <property type="match status" value="1"/>
</dbReference>
<keyword evidence="7" id="KW-0963">Cytoplasm</keyword>
<name>A0A023X6C9_RUBRA</name>
<dbReference type="RefSeq" id="WP_084263984.1">
    <property type="nucleotide sequence ID" value="NZ_CP007514.1"/>
</dbReference>
<dbReference type="NCBIfam" id="TIGR00229">
    <property type="entry name" value="sensory_box"/>
    <property type="match status" value="4"/>
</dbReference>
<dbReference type="Proteomes" id="UP000025229">
    <property type="component" value="Chromosome"/>
</dbReference>
<dbReference type="PROSITE" id="PS50112">
    <property type="entry name" value="PAS"/>
    <property type="match status" value="3"/>
</dbReference>
<dbReference type="SUPFAM" id="SSF55785">
    <property type="entry name" value="PYP-like sensor domain (PAS domain)"/>
    <property type="match status" value="4"/>
</dbReference>
<feature type="domain" description="PAC" evidence="25">
    <location>
        <begin position="451"/>
        <end position="506"/>
    </location>
</feature>
<evidence type="ECO:0000256" key="19">
    <source>
        <dbReference type="ARBA" id="ARBA00030800"/>
    </source>
</evidence>
<dbReference type="SUPFAM" id="SSF55874">
    <property type="entry name" value="ATPase domain of HSP90 chaperone/DNA topoisomerase II/histidine kinase"/>
    <property type="match status" value="1"/>
</dbReference>
<evidence type="ECO:0000313" key="27">
    <source>
        <dbReference type="EMBL" id="MDX5892420.1"/>
    </source>
</evidence>
<keyword evidence="10" id="KW-0479">Metal-binding</keyword>
<dbReference type="Pfam" id="PF00072">
    <property type="entry name" value="Response_reg"/>
    <property type="match status" value="1"/>
</dbReference>
<dbReference type="GO" id="GO:0046983">
    <property type="term" value="F:protein dimerization activity"/>
    <property type="evidence" value="ECO:0007669"/>
    <property type="project" value="InterPro"/>
</dbReference>
<dbReference type="KEGG" id="rrd:RradSPS_2498"/>
<evidence type="ECO:0000256" key="18">
    <source>
        <dbReference type="ARBA" id="ARBA00024827"/>
    </source>
</evidence>
<keyword evidence="9" id="KW-0808">Transferase</keyword>
<feature type="domain" description="Response regulatory" evidence="23">
    <location>
        <begin position="722"/>
        <end position="838"/>
    </location>
</feature>
<evidence type="ECO:0000256" key="3">
    <source>
        <dbReference type="ARBA" id="ARBA00004496"/>
    </source>
</evidence>
<evidence type="ECO:0000256" key="2">
    <source>
        <dbReference type="ARBA" id="ARBA00001966"/>
    </source>
</evidence>
<dbReference type="GO" id="GO:0046872">
    <property type="term" value="F:metal ion binding"/>
    <property type="evidence" value="ECO:0007669"/>
    <property type="project" value="UniProtKB-KW"/>
</dbReference>
<dbReference type="Gene3D" id="3.30.565.10">
    <property type="entry name" value="Histidine kinase-like ATPase, C-terminal domain"/>
    <property type="match status" value="1"/>
</dbReference>
<evidence type="ECO:0000256" key="7">
    <source>
        <dbReference type="ARBA" id="ARBA00022490"/>
    </source>
</evidence>
<sequence>MTRSCAGEKGSGELLERAAGLLSDVGVASFSGATGRFLEVDRRFCELVGRGEAELRGLAMSEVTIAEDRAEEERLLGKLASGESPPVEYEKRCARPDGSVAWLSVRAGREADGSLLAVVRDISRYREAEERLVQQAELLDLSHEAMYMWEPEGGITFWNRGCEDLYGFTREEAEGRVSHELLGTVRPVTFERLMEILGREGQWIGEVQHTTKSGERVTVESRHVLVRSGGRELVLETNRDVTERKNAEERLRASLKELADMKFALDESAIVAFTDQRGRITYVNDRFCEVSGYTRDELVGQDHRLINSGYHPKEFIRNLWRTIARGRVWRGELRNRAKDGSVYWVDTTIVPFLDERGKPYQYVAIRYEITARKQAEEELRESNTLLGSVIEGTSDAVFLKDAWGRYLMVNSTAAKIMGRSPEEITGRNDAEIFPEAIAGPLMEMDRQVMTSGLTRKFEETFTVEGAERTFYSTKAPYRDHGGRVAGVIGVSSDITELKKTEEALREIREAERDRIARDLHDEVLQDLTYALQRTQLSSNGKLDARATLRELEATLGRSVRGLRSAVHDLSLGTDRGVSLVRSVEDLLEVSRQMNPECEIELDLDRESLPDLPERSRRELVRVVQEALTNARKHSGASRVRVSVGSEGDGSLCIEVADNGRGFDPEKTVGGLGLGGMSERVRSLGGELRLKSAPGEGTSVRILVPVERGPKHAAQRAAQSRSRVLLVDDHRSFRNGIALALENEPDFSTVEQAGTLAEARELLRRGSFDVAVIDLGLPDGRGSDLIRDLHAANPAAKAMVLTATDDRAEIARAVQSGASGVLHKSAPLGEVIRDIRRLRAGETLVPLEEVVELLRYADALKERDYEAHRAIASLTERELEVLQAIAEGLESAEIARRLHISVKTERNHVANILAKLGVHSRLQALLFAARHGVVRLGPESP</sequence>
<dbReference type="InterPro" id="IPR036890">
    <property type="entry name" value="HATPase_C_sf"/>
</dbReference>
<evidence type="ECO:0000313" key="26">
    <source>
        <dbReference type="EMBL" id="AHY47781.1"/>
    </source>
</evidence>
<dbReference type="Gene3D" id="1.20.5.1930">
    <property type="match status" value="1"/>
</dbReference>
<reference evidence="27" key="2">
    <citation type="submission" date="2023-11" db="EMBL/GenBank/DDBJ databases">
        <title>MicrobeMod: A computational toolkit for identifying prokaryotic methylation and restriction-modification with nanopore sequencing.</title>
        <authorList>
            <person name="Crits-Christoph A."/>
            <person name="Kang S.C."/>
            <person name="Lee H."/>
            <person name="Ostrov N."/>
        </authorList>
    </citation>
    <scope>NUCLEOTIDE SEQUENCE</scope>
    <source>
        <strain evidence="27">ATCC 51242</strain>
    </source>
</reference>
<evidence type="ECO:0000256" key="1">
    <source>
        <dbReference type="ARBA" id="ARBA00000085"/>
    </source>
</evidence>
<dbReference type="STRING" id="42256.RradSPS_2498"/>
<dbReference type="InterPro" id="IPR001789">
    <property type="entry name" value="Sig_transdc_resp-reg_receiver"/>
</dbReference>
<evidence type="ECO:0000256" key="6">
    <source>
        <dbReference type="ARBA" id="ARBA00022485"/>
    </source>
</evidence>
<keyword evidence="16" id="KW-0411">Iron-sulfur</keyword>
<dbReference type="PRINTS" id="PR00038">
    <property type="entry name" value="HTHLUXR"/>
</dbReference>
<keyword evidence="28" id="KW-1185">Reference proteome</keyword>
<dbReference type="Pfam" id="PF00989">
    <property type="entry name" value="PAS"/>
    <property type="match status" value="1"/>
</dbReference>
<dbReference type="InterPro" id="IPR000792">
    <property type="entry name" value="Tscrpt_reg_LuxR_C"/>
</dbReference>
<evidence type="ECO:0000256" key="8">
    <source>
        <dbReference type="ARBA" id="ARBA00022553"/>
    </source>
</evidence>
<dbReference type="SUPFAM" id="SSF46894">
    <property type="entry name" value="C-terminal effector domain of the bipartite response regulators"/>
    <property type="match status" value="1"/>
</dbReference>
<evidence type="ECO:0000256" key="10">
    <source>
        <dbReference type="ARBA" id="ARBA00022723"/>
    </source>
</evidence>
<keyword evidence="8 20" id="KW-0597">Phosphoprotein</keyword>
<dbReference type="InterPro" id="IPR013767">
    <property type="entry name" value="PAS_fold"/>
</dbReference>
<evidence type="ECO:0000256" key="15">
    <source>
        <dbReference type="ARBA" id="ARBA00023012"/>
    </source>
</evidence>
<evidence type="ECO:0000256" key="20">
    <source>
        <dbReference type="PROSITE-ProRule" id="PRU00169"/>
    </source>
</evidence>
<evidence type="ECO:0000256" key="4">
    <source>
        <dbReference type="ARBA" id="ARBA00012438"/>
    </source>
</evidence>
<dbReference type="InterPro" id="IPR016032">
    <property type="entry name" value="Sig_transdc_resp-reg_C-effctor"/>
</dbReference>
<dbReference type="GO" id="GO:0006355">
    <property type="term" value="P:regulation of DNA-templated transcription"/>
    <property type="evidence" value="ECO:0007669"/>
    <property type="project" value="InterPro"/>
</dbReference>
<evidence type="ECO:0000259" key="24">
    <source>
        <dbReference type="PROSITE" id="PS50112"/>
    </source>
</evidence>
<evidence type="ECO:0000259" key="21">
    <source>
        <dbReference type="PROSITE" id="PS50043"/>
    </source>
</evidence>
<keyword evidence="11" id="KW-0547">Nucleotide-binding</keyword>
<dbReference type="InterPro" id="IPR011006">
    <property type="entry name" value="CheY-like_superfamily"/>
</dbReference>
<dbReference type="CDD" id="cd16917">
    <property type="entry name" value="HATPase_UhpB-NarQ-NarX-like"/>
    <property type="match status" value="1"/>
</dbReference>
<reference evidence="26 28" key="1">
    <citation type="submission" date="2014-03" db="EMBL/GenBank/DDBJ databases">
        <title>Complete genome sequence of the Radio-Resistant Rubrobacter radiotolerans RSPS-4.</title>
        <authorList>
            <person name="Egas C.C."/>
            <person name="Barroso C.C."/>
            <person name="Froufe H.J.C."/>
            <person name="Pacheco J.J."/>
            <person name="Albuquerque L.L."/>
            <person name="da Costa M.M.S."/>
        </authorList>
    </citation>
    <scope>NUCLEOTIDE SEQUENCE [LARGE SCALE GENOMIC DNA]</scope>
    <source>
        <strain evidence="26 28">RSPS-4</strain>
    </source>
</reference>
<evidence type="ECO:0000256" key="12">
    <source>
        <dbReference type="ARBA" id="ARBA00022777"/>
    </source>
</evidence>
<evidence type="ECO:0000259" key="25">
    <source>
        <dbReference type="PROSITE" id="PS50113"/>
    </source>
</evidence>
<keyword evidence="14" id="KW-0408">Iron</keyword>
<evidence type="ECO:0000256" key="11">
    <source>
        <dbReference type="ARBA" id="ARBA00022741"/>
    </source>
</evidence>
<dbReference type="HOGENOM" id="CLU_312125_0_0_11"/>
<evidence type="ECO:0000256" key="5">
    <source>
        <dbReference type="ARBA" id="ARBA00017322"/>
    </source>
</evidence>
<evidence type="ECO:0000259" key="23">
    <source>
        <dbReference type="PROSITE" id="PS50110"/>
    </source>
</evidence>
<evidence type="ECO:0000256" key="16">
    <source>
        <dbReference type="ARBA" id="ARBA00023014"/>
    </source>
</evidence>
<dbReference type="InterPro" id="IPR013655">
    <property type="entry name" value="PAS_fold_3"/>
</dbReference>
<feature type="domain" description="PAS" evidence="24">
    <location>
        <begin position="247"/>
        <end position="314"/>
    </location>
</feature>
<dbReference type="InterPro" id="IPR005467">
    <property type="entry name" value="His_kinase_dom"/>
</dbReference>
<dbReference type="PANTHER" id="PTHR24421:SF10">
    <property type="entry name" value="NITRATE_NITRITE SENSOR PROTEIN NARQ"/>
    <property type="match status" value="1"/>
</dbReference>
<keyword evidence="17" id="KW-0238">DNA-binding</keyword>
<dbReference type="Pfam" id="PF00196">
    <property type="entry name" value="GerE"/>
    <property type="match status" value="1"/>
</dbReference>
<dbReference type="Pfam" id="PF08447">
    <property type="entry name" value="PAS_3"/>
    <property type="match status" value="1"/>
</dbReference>
<evidence type="ECO:0000256" key="9">
    <source>
        <dbReference type="ARBA" id="ARBA00022679"/>
    </source>
</evidence>
<feature type="domain" description="HTH luxR-type" evidence="21">
    <location>
        <begin position="866"/>
        <end position="931"/>
    </location>
</feature>
<feature type="domain" description="PAC" evidence="25">
    <location>
        <begin position="203"/>
        <end position="253"/>
    </location>
</feature>
<dbReference type="GO" id="GO:0016020">
    <property type="term" value="C:membrane"/>
    <property type="evidence" value="ECO:0007669"/>
    <property type="project" value="InterPro"/>
</dbReference>
<dbReference type="SMART" id="SM00086">
    <property type="entry name" value="PAC"/>
    <property type="match status" value="4"/>
</dbReference>
<dbReference type="eggNOG" id="COG4585">
    <property type="taxonomic scope" value="Bacteria"/>
</dbReference>
<dbReference type="Pfam" id="PF08448">
    <property type="entry name" value="PAS_4"/>
    <property type="match status" value="2"/>
</dbReference>
<feature type="domain" description="PAS" evidence="24">
    <location>
        <begin position="128"/>
        <end position="197"/>
    </location>
</feature>
<dbReference type="InterPro" id="IPR001610">
    <property type="entry name" value="PAC"/>
</dbReference>